<organism evidence="2 3">
    <name type="scientific">Colletotrichum abscissum</name>
    <dbReference type="NCBI Taxonomy" id="1671311"/>
    <lineage>
        <taxon>Eukaryota</taxon>
        <taxon>Fungi</taxon>
        <taxon>Dikarya</taxon>
        <taxon>Ascomycota</taxon>
        <taxon>Pezizomycotina</taxon>
        <taxon>Sordariomycetes</taxon>
        <taxon>Hypocreomycetidae</taxon>
        <taxon>Glomerellales</taxon>
        <taxon>Glomerellaceae</taxon>
        <taxon>Colletotrichum</taxon>
        <taxon>Colletotrichum acutatum species complex</taxon>
    </lineage>
</organism>
<dbReference type="Proteomes" id="UP001056436">
    <property type="component" value="Unassembled WGS sequence"/>
</dbReference>
<reference evidence="2" key="1">
    <citation type="submission" date="2019-01" db="EMBL/GenBank/DDBJ databases">
        <title>Colletotrichum abscissum LGMF1257.</title>
        <authorList>
            <person name="Baroncelli R."/>
        </authorList>
    </citation>
    <scope>NUCLEOTIDE SEQUENCE</scope>
    <source>
        <strain evidence="2">Ca142</strain>
    </source>
</reference>
<evidence type="ECO:0008006" key="4">
    <source>
        <dbReference type="Google" id="ProtNLM"/>
    </source>
</evidence>
<evidence type="ECO:0000313" key="2">
    <source>
        <dbReference type="EMBL" id="KAI3557752.1"/>
    </source>
</evidence>
<feature type="compositionally biased region" description="Low complexity" evidence="1">
    <location>
        <begin position="121"/>
        <end position="130"/>
    </location>
</feature>
<gene>
    <name evidence="2" type="ORF">CABS02_01934</name>
</gene>
<proteinExistence type="predicted"/>
<evidence type="ECO:0000256" key="1">
    <source>
        <dbReference type="SAM" id="MobiDB-lite"/>
    </source>
</evidence>
<feature type="compositionally biased region" description="Acidic residues" evidence="1">
    <location>
        <begin position="133"/>
        <end position="144"/>
    </location>
</feature>
<dbReference type="InterPro" id="IPR011333">
    <property type="entry name" value="SKP1/BTB/POZ_sf"/>
</dbReference>
<accession>A0A9P9XP71</accession>
<feature type="region of interest" description="Disordered" evidence="1">
    <location>
        <begin position="35"/>
        <end position="74"/>
    </location>
</feature>
<dbReference type="AlphaFoldDB" id="A0A9P9XP71"/>
<dbReference type="OrthoDB" id="5326346at2759"/>
<comment type="caution">
    <text evidence="2">The sequence shown here is derived from an EMBL/GenBank/DDBJ whole genome shotgun (WGS) entry which is preliminary data.</text>
</comment>
<sequence>MSEANFHRIDPHGDVVILLRNPGASFAVWDADLSSSRKRATEPPVAQDTCGSSPNYDEIPAPESVPEPPMEEAPAEDYALDPWGGFGIRKKKKKIKTILFKFDDAETVEAAKPYEEPIPEPEVYSEPVPEQEAYIEPEPEQEAYLEPEPDPEAYARLHPEPEAYEETKPETSEDLEVRYLVSSRHLALASRYFSTKLSGPWIEASVRVIDGCYHMEATDWDPEALLILMQIIHGKTRSVPRQVDLEMLAKLAVLVDYYDCHEVIEVFYSLWIEPLRKDLPSHYCRESVLWLLISHVFRQDAIFKHMTGLAVLQSAEPMQTMELPIPSAVVDLVDWRRQDAVEFIFGVLQNLLDAFRYDTAGCDFTCSSALFGALTKEMDRYELLDPKPVKPYQGYSIEDTEKIVRSFRSPEWRTQYYQREKHPCTLLSMVECYLNADFDKSKQGFELSEAVSARVNGGLNRGKGKDVPADEEPAPTLED</sequence>
<name>A0A9P9XP71_9PEZI</name>
<feature type="region of interest" description="Disordered" evidence="1">
    <location>
        <begin position="119"/>
        <end position="144"/>
    </location>
</feature>
<evidence type="ECO:0000313" key="3">
    <source>
        <dbReference type="Proteomes" id="UP001056436"/>
    </source>
</evidence>
<dbReference type="Gene3D" id="3.30.710.10">
    <property type="entry name" value="Potassium Channel Kv1.1, Chain A"/>
    <property type="match status" value="1"/>
</dbReference>
<dbReference type="EMBL" id="SDAQ01000006">
    <property type="protein sequence ID" value="KAI3557752.1"/>
    <property type="molecule type" value="Genomic_DNA"/>
</dbReference>
<keyword evidence="3" id="KW-1185">Reference proteome</keyword>
<protein>
    <recommendedName>
        <fullName evidence="4">BTB domain-containing protein</fullName>
    </recommendedName>
</protein>
<feature type="region of interest" description="Disordered" evidence="1">
    <location>
        <begin position="456"/>
        <end position="479"/>
    </location>
</feature>
<feature type="compositionally biased region" description="Acidic residues" evidence="1">
    <location>
        <begin position="469"/>
        <end position="479"/>
    </location>
</feature>